<dbReference type="InterPro" id="IPR004886">
    <property type="entry name" value="Glucanosyltransferase"/>
</dbReference>
<keyword evidence="5 9" id="KW-0472">Membrane</keyword>
<dbReference type="GO" id="GO:0031505">
    <property type="term" value="P:fungal-type cell wall organization"/>
    <property type="evidence" value="ECO:0007669"/>
    <property type="project" value="TreeGrafter"/>
</dbReference>
<evidence type="ECO:0000256" key="7">
    <source>
        <dbReference type="ARBA" id="ARBA00023180"/>
    </source>
</evidence>
<dbReference type="PANTHER" id="PTHR31468">
    <property type="entry name" value="1,3-BETA-GLUCANOSYLTRANSFERASE GAS1"/>
    <property type="match status" value="1"/>
</dbReference>
<dbReference type="SUPFAM" id="SSF51445">
    <property type="entry name" value="(Trans)glycosidases"/>
    <property type="match status" value="1"/>
</dbReference>
<keyword evidence="6" id="KW-1015">Disulfide bond</keyword>
<dbReference type="GO" id="GO:0042124">
    <property type="term" value="F:1,3-beta-glucanosyltransferase activity"/>
    <property type="evidence" value="ECO:0007669"/>
    <property type="project" value="TreeGrafter"/>
</dbReference>
<evidence type="ECO:0000256" key="3">
    <source>
        <dbReference type="ARBA" id="ARBA00022622"/>
    </source>
</evidence>
<feature type="signal peptide" evidence="9">
    <location>
        <begin position="1"/>
        <end position="20"/>
    </location>
</feature>
<proteinExistence type="inferred from homology"/>
<keyword evidence="7" id="KW-0325">Glycoprotein</keyword>
<dbReference type="EMBL" id="OUUZ01000008">
    <property type="protein sequence ID" value="SPQ21364.1"/>
    <property type="molecule type" value="Genomic_DNA"/>
</dbReference>
<dbReference type="GO" id="GO:0071970">
    <property type="term" value="P:fungal-type cell wall (1-&gt;3)-beta-D-glucan biosynthetic process"/>
    <property type="evidence" value="ECO:0007669"/>
    <property type="project" value="TreeGrafter"/>
</dbReference>
<name>A0A3S4ARP6_9PEZI</name>
<keyword evidence="9" id="KW-0808">Transferase</keyword>
<evidence type="ECO:0000256" key="6">
    <source>
        <dbReference type="ARBA" id="ARBA00023157"/>
    </source>
</evidence>
<evidence type="ECO:0000256" key="5">
    <source>
        <dbReference type="ARBA" id="ARBA00023136"/>
    </source>
</evidence>
<feature type="chain" id="PRO_5018381407" description="1,3-beta-glucanosyltransferase" evidence="9">
    <location>
        <begin position="21"/>
        <end position="534"/>
    </location>
</feature>
<dbReference type="FunFam" id="3.20.20.80:FF:000038">
    <property type="entry name" value="1,3-beta-glucanosyltransferase"/>
    <property type="match status" value="1"/>
</dbReference>
<evidence type="ECO:0000256" key="2">
    <source>
        <dbReference type="ARBA" id="ARBA00007528"/>
    </source>
</evidence>
<feature type="domain" description="X8" evidence="11">
    <location>
        <begin position="380"/>
        <end position="470"/>
    </location>
</feature>
<dbReference type="Gene3D" id="1.20.58.1040">
    <property type="match status" value="1"/>
</dbReference>
<dbReference type="Pfam" id="PF07983">
    <property type="entry name" value="X8"/>
    <property type="match status" value="1"/>
</dbReference>
<comment type="function">
    <text evidence="9">Splits internally a 1,3-beta-glucan molecule and transfers the newly generated reducing end (the donor) to the non-reducing end of another 1,3-beta-glucan molecule (the acceptor) forming a 1,3-beta linkage, resulting in the elongation of 1,3-beta-glucan chains in the cell wall.</text>
</comment>
<dbReference type="GO" id="GO:0005886">
    <property type="term" value="C:plasma membrane"/>
    <property type="evidence" value="ECO:0007669"/>
    <property type="project" value="UniProtKB-SubCell"/>
</dbReference>
<evidence type="ECO:0000256" key="1">
    <source>
        <dbReference type="ARBA" id="ARBA00004609"/>
    </source>
</evidence>
<evidence type="ECO:0000313" key="13">
    <source>
        <dbReference type="Proteomes" id="UP000289323"/>
    </source>
</evidence>
<dbReference type="SMART" id="SM00768">
    <property type="entry name" value="X8"/>
    <property type="match status" value="1"/>
</dbReference>
<organism evidence="12 13">
    <name type="scientific">Thermothielavioides terrestris</name>
    <dbReference type="NCBI Taxonomy" id="2587410"/>
    <lineage>
        <taxon>Eukaryota</taxon>
        <taxon>Fungi</taxon>
        <taxon>Dikarya</taxon>
        <taxon>Ascomycota</taxon>
        <taxon>Pezizomycotina</taxon>
        <taxon>Sordariomycetes</taxon>
        <taxon>Sordariomycetidae</taxon>
        <taxon>Sordariales</taxon>
        <taxon>Chaetomiaceae</taxon>
        <taxon>Thermothielavioides</taxon>
    </lineage>
</organism>
<comment type="similarity">
    <text evidence="2 9">Belongs to the glycosyl hydrolase 72 family.</text>
</comment>
<evidence type="ECO:0000256" key="4">
    <source>
        <dbReference type="ARBA" id="ARBA00022729"/>
    </source>
</evidence>
<dbReference type="InterPro" id="IPR012946">
    <property type="entry name" value="X8"/>
</dbReference>
<dbReference type="GO" id="GO:0098552">
    <property type="term" value="C:side of membrane"/>
    <property type="evidence" value="ECO:0007669"/>
    <property type="project" value="UniProtKB-KW"/>
</dbReference>
<reference evidence="12 13" key="1">
    <citation type="submission" date="2018-04" db="EMBL/GenBank/DDBJ databases">
        <authorList>
            <person name="Huttner S."/>
            <person name="Dainat J."/>
        </authorList>
    </citation>
    <scope>NUCLEOTIDE SEQUENCE [LARGE SCALE GENOMIC DNA]</scope>
</reference>
<evidence type="ECO:0000259" key="11">
    <source>
        <dbReference type="SMART" id="SM00768"/>
    </source>
</evidence>
<dbReference type="Pfam" id="PF03198">
    <property type="entry name" value="Glyco_hydro_72"/>
    <property type="match status" value="1"/>
</dbReference>
<protein>
    <recommendedName>
        <fullName evidence="9">1,3-beta-glucanosyltransferase</fullName>
        <ecNumber evidence="9">2.4.1.-</ecNumber>
    </recommendedName>
</protein>
<dbReference type="EC" id="2.4.1.-" evidence="9"/>
<sequence>MRVTTASLVSTSLLLGQASASLPPIVMKGSKFFFENGTQFFIKGVAYQQDSAAGGATVNSTTYHDPLADVDACKRDVPLLKALHTNVIRTYAIDPNANHDECMKLLDDAGIYVISDLSEPSLSIIRDNPTWDVDLLKRYTAVVDNLSKYSNVIGFFAGNEVTNDNKTTPASAYVKAAVRDIKAYIKKNVNRWMGVGYAANDDSEIRANIAHYFNCGDQDDAIDFWGYNIYEWCGDQTIQSSGYDKQIEFFKNYSVPVFFAEYGCNKVGGAANRTFQETTALYGDEMSPVFAGGIVYMYFEETNDYGLVSISGDTASTMRDYNALKTRVAEANPSSTSMSAYNPTNSPAACPPVSEDWQVKGEALPPTPDSSLCQCMYDSLSCVAAADLPTQNYSAIFDYICDPSRGNLCAGINGNTSTGVYGAYVGCNATHKLGYALDQYYNSQSKASSACDFGGQAVLKSGSAASSCSAALASASSANAVAATATSGNGAAAATSSSAAVATGPIRSLFALGDLVVGLYVLVAMGVGATMVLL</sequence>
<evidence type="ECO:0000256" key="8">
    <source>
        <dbReference type="ARBA" id="ARBA00023288"/>
    </source>
</evidence>
<evidence type="ECO:0000313" key="12">
    <source>
        <dbReference type="EMBL" id="SPQ21364.1"/>
    </source>
</evidence>
<feature type="transmembrane region" description="Helical" evidence="10">
    <location>
        <begin position="509"/>
        <end position="533"/>
    </location>
</feature>
<evidence type="ECO:0000256" key="10">
    <source>
        <dbReference type="SAM" id="Phobius"/>
    </source>
</evidence>
<dbReference type="InterPro" id="IPR017853">
    <property type="entry name" value="GH"/>
</dbReference>
<gene>
    <name evidence="12" type="ORF">TT172_LOCUS3783</name>
</gene>
<keyword evidence="8 9" id="KW-0449">Lipoprotein</keyword>
<keyword evidence="10" id="KW-0812">Transmembrane</keyword>
<dbReference type="PANTHER" id="PTHR31468:SF2">
    <property type="entry name" value="1,3-BETA-GLUCANOSYLTRANSFERASE GAS1"/>
    <property type="match status" value="1"/>
</dbReference>
<dbReference type="Gene3D" id="3.20.20.80">
    <property type="entry name" value="Glycosidases"/>
    <property type="match status" value="1"/>
</dbReference>
<dbReference type="AlphaFoldDB" id="A0A3S4ARP6"/>
<keyword evidence="10" id="KW-1133">Transmembrane helix</keyword>
<keyword evidence="3 9" id="KW-0336">GPI-anchor</keyword>
<accession>A0A3S4ARP6</accession>
<comment type="subcellular location">
    <subcellularLocation>
        <location evidence="1 9">Cell membrane</location>
        <topology evidence="1 9">Lipid-anchor</topology>
        <topology evidence="1 9">GPI-anchor</topology>
    </subcellularLocation>
</comment>
<dbReference type="Proteomes" id="UP000289323">
    <property type="component" value="Unassembled WGS sequence"/>
</dbReference>
<keyword evidence="4 9" id="KW-0732">Signal</keyword>
<evidence type="ECO:0000256" key="9">
    <source>
        <dbReference type="RuleBase" id="RU361209"/>
    </source>
</evidence>